<gene>
    <name evidence="2" type="ordered locus">FsymDg_3647</name>
</gene>
<dbReference type="RefSeq" id="WP_013874807.1">
    <property type="nucleotide sequence ID" value="NC_015656.1"/>
</dbReference>
<dbReference type="InterPro" id="IPR029447">
    <property type="entry name" value="DUF4439"/>
</dbReference>
<evidence type="ECO:0000313" key="3">
    <source>
        <dbReference type="Proteomes" id="UP000001549"/>
    </source>
</evidence>
<protein>
    <recommendedName>
        <fullName evidence="1">DUF4439 domain-containing protein</fullName>
    </recommendedName>
</protein>
<dbReference type="eggNOG" id="ENOG5033HJF">
    <property type="taxonomic scope" value="Bacteria"/>
</dbReference>
<dbReference type="Gene3D" id="1.20.1260.10">
    <property type="match status" value="1"/>
</dbReference>
<dbReference type="Pfam" id="PF14530">
    <property type="entry name" value="DUF4439"/>
    <property type="match status" value="1"/>
</dbReference>
<proteinExistence type="predicted"/>
<dbReference type="InterPro" id="IPR012347">
    <property type="entry name" value="Ferritin-like"/>
</dbReference>
<reference evidence="2 3" key="1">
    <citation type="submission" date="2011-05" db="EMBL/GenBank/DDBJ databases">
        <title>Complete sequence of chromosome of Frankia symbiont of Datisca glomerata.</title>
        <authorList>
            <consortium name="US DOE Joint Genome Institute"/>
            <person name="Lucas S."/>
            <person name="Han J."/>
            <person name="Lapidus A."/>
            <person name="Cheng J.-F."/>
            <person name="Goodwin L."/>
            <person name="Pitluck S."/>
            <person name="Peters L."/>
            <person name="Mikhailova N."/>
            <person name="Chertkov O."/>
            <person name="Teshima H."/>
            <person name="Han C."/>
            <person name="Tapia R."/>
            <person name="Land M."/>
            <person name="Hauser L."/>
            <person name="Kyrpides N."/>
            <person name="Ivanova N."/>
            <person name="Pagani I."/>
            <person name="Berry A."/>
            <person name="Pawlowski K."/>
            <person name="Persson T."/>
            <person name="Vanden Heuvel B."/>
            <person name="Benson D."/>
            <person name="Woyke T."/>
        </authorList>
    </citation>
    <scope>NUCLEOTIDE SEQUENCE [LARGE SCALE GENOMIC DNA]</scope>
    <source>
        <strain evidence="3">4085684</strain>
    </source>
</reference>
<dbReference type="HOGENOM" id="CLU_1719670_0_0_11"/>
<dbReference type="InterPro" id="IPR009078">
    <property type="entry name" value="Ferritin-like_SF"/>
</dbReference>
<feature type="domain" description="DUF4439" evidence="1">
    <location>
        <begin position="10"/>
        <end position="152"/>
    </location>
</feature>
<dbReference type="AlphaFoldDB" id="F8B3B9"/>
<dbReference type="EMBL" id="CP002801">
    <property type="protein sequence ID" value="AEH10925.1"/>
    <property type="molecule type" value="Genomic_DNA"/>
</dbReference>
<organism evidence="2 3">
    <name type="scientific">Candidatus Protofrankia datiscae</name>
    <dbReference type="NCBI Taxonomy" id="2716812"/>
    <lineage>
        <taxon>Bacteria</taxon>
        <taxon>Bacillati</taxon>
        <taxon>Actinomycetota</taxon>
        <taxon>Actinomycetes</taxon>
        <taxon>Frankiales</taxon>
        <taxon>Frankiaceae</taxon>
        <taxon>Protofrankia</taxon>
    </lineage>
</organism>
<accession>F8B3B9</accession>
<sequence length="152" mass="15337">MADDPGTVQALSDLLAVQHAAVYACAAAGGALAPLRPASDPTRLLAQTAYSAHRELRDRLVAEVLGRGGSPPAAQPAYQLPVPPSGLTGALELLAAVEDRCAAAAYDALDALVGDLRALVVDALAGTAVRGQQARLATGQPVDRASRALPGV</sequence>
<name>F8B3B9_9ACTN</name>
<dbReference type="SUPFAM" id="SSF47240">
    <property type="entry name" value="Ferritin-like"/>
    <property type="match status" value="1"/>
</dbReference>
<evidence type="ECO:0000259" key="1">
    <source>
        <dbReference type="Pfam" id="PF14530"/>
    </source>
</evidence>
<keyword evidence="3" id="KW-1185">Reference proteome</keyword>
<dbReference type="KEGG" id="fsy:FsymDg_3647"/>
<dbReference type="STRING" id="656024.FsymDg_3647"/>
<dbReference type="Proteomes" id="UP000001549">
    <property type="component" value="Chromosome"/>
</dbReference>
<evidence type="ECO:0000313" key="2">
    <source>
        <dbReference type="EMBL" id="AEH10925.1"/>
    </source>
</evidence>